<sequence length="232" mass="23659">MAATPAFVAYYRVSTDKQGKSGLGLEAQREAVARHVASVGGVIAAAFTEVESGKRNDRPELAKALAAARSRRATLVIAKLDRLTRNACFLLSIVEGTGEGGVVFCDLPTVPAGPVGKFLVTQMAAVAELEAGLIAQRTRAALAAAKARGVKLGNPQLRAGTPDAARAAAAAKVRQAAARAADLAPILAEIRAAGITTLEGIAKALTARGIATPSGRGAWHPATVARIAARAI</sequence>
<evidence type="ECO:0000256" key="1">
    <source>
        <dbReference type="ARBA" id="ARBA00023125"/>
    </source>
</evidence>
<dbReference type="PROSITE" id="PS51736">
    <property type="entry name" value="RECOMBINASES_3"/>
    <property type="match status" value="1"/>
</dbReference>
<dbReference type="RefSeq" id="WP_186773460.1">
    <property type="nucleotide sequence ID" value="NZ_JACOMF010000074.1"/>
</dbReference>
<dbReference type="SUPFAM" id="SSF53041">
    <property type="entry name" value="Resolvase-like"/>
    <property type="match status" value="1"/>
</dbReference>
<organism evidence="4 5">
    <name type="scientific">Siccirubricoccus deserti</name>
    <dbReference type="NCBI Taxonomy" id="2013562"/>
    <lineage>
        <taxon>Bacteria</taxon>
        <taxon>Pseudomonadati</taxon>
        <taxon>Pseudomonadota</taxon>
        <taxon>Alphaproteobacteria</taxon>
        <taxon>Acetobacterales</taxon>
        <taxon>Roseomonadaceae</taxon>
        <taxon>Siccirubricoccus</taxon>
    </lineage>
</organism>
<keyword evidence="5" id="KW-1185">Reference proteome</keyword>
<evidence type="ECO:0000256" key="2">
    <source>
        <dbReference type="ARBA" id="ARBA00023172"/>
    </source>
</evidence>
<dbReference type="GO" id="GO:0000150">
    <property type="term" value="F:DNA strand exchange activity"/>
    <property type="evidence" value="ECO:0007669"/>
    <property type="project" value="InterPro"/>
</dbReference>
<dbReference type="SMART" id="SM00857">
    <property type="entry name" value="Resolvase"/>
    <property type="match status" value="1"/>
</dbReference>
<gene>
    <name evidence="4" type="ORF">H7965_26005</name>
</gene>
<evidence type="ECO:0000313" key="4">
    <source>
        <dbReference type="EMBL" id="MBC4018718.1"/>
    </source>
</evidence>
<dbReference type="EMBL" id="JACOMF010000074">
    <property type="protein sequence ID" value="MBC4018718.1"/>
    <property type="molecule type" value="Genomic_DNA"/>
</dbReference>
<keyword evidence="1" id="KW-0238">DNA-binding</keyword>
<dbReference type="PANTHER" id="PTHR30461">
    <property type="entry name" value="DNA-INVERTASE FROM LAMBDOID PROPHAGE"/>
    <property type="match status" value="1"/>
</dbReference>
<proteinExistence type="predicted"/>
<dbReference type="GO" id="GO:0003677">
    <property type="term" value="F:DNA binding"/>
    <property type="evidence" value="ECO:0007669"/>
    <property type="project" value="UniProtKB-KW"/>
</dbReference>
<dbReference type="InterPro" id="IPR006119">
    <property type="entry name" value="Resolv_N"/>
</dbReference>
<keyword evidence="2" id="KW-0233">DNA recombination</keyword>
<evidence type="ECO:0000313" key="5">
    <source>
        <dbReference type="Proteomes" id="UP000600101"/>
    </source>
</evidence>
<name>A0A9X0UGA2_9PROT</name>
<dbReference type="InterPro" id="IPR050639">
    <property type="entry name" value="SSR_resolvase"/>
</dbReference>
<reference evidence="4" key="1">
    <citation type="submission" date="2020-08" db="EMBL/GenBank/DDBJ databases">
        <authorList>
            <person name="Hu Y."/>
            <person name="Nguyen S.V."/>
            <person name="Li F."/>
            <person name="Fanning S."/>
        </authorList>
    </citation>
    <scope>NUCLEOTIDE SEQUENCE</scope>
    <source>
        <strain evidence="4">SYSU D8009</strain>
    </source>
</reference>
<dbReference type="AlphaFoldDB" id="A0A9X0UGA2"/>
<dbReference type="Gene3D" id="3.40.50.1390">
    <property type="entry name" value="Resolvase, N-terminal catalytic domain"/>
    <property type="match status" value="1"/>
</dbReference>
<comment type="caution">
    <text evidence="4">The sequence shown here is derived from an EMBL/GenBank/DDBJ whole genome shotgun (WGS) entry which is preliminary data.</text>
</comment>
<dbReference type="Proteomes" id="UP000600101">
    <property type="component" value="Unassembled WGS sequence"/>
</dbReference>
<dbReference type="CDD" id="cd00338">
    <property type="entry name" value="Ser_Recombinase"/>
    <property type="match status" value="1"/>
</dbReference>
<evidence type="ECO:0000259" key="3">
    <source>
        <dbReference type="PROSITE" id="PS51736"/>
    </source>
</evidence>
<dbReference type="PANTHER" id="PTHR30461:SF2">
    <property type="entry name" value="SERINE RECOMBINASE PINE-RELATED"/>
    <property type="match status" value="1"/>
</dbReference>
<feature type="domain" description="Resolvase/invertase-type recombinase catalytic" evidence="3">
    <location>
        <begin position="6"/>
        <end position="149"/>
    </location>
</feature>
<protein>
    <submittedName>
        <fullName evidence="4">Recombinase family protein</fullName>
    </submittedName>
</protein>
<dbReference type="InterPro" id="IPR036162">
    <property type="entry name" value="Resolvase-like_N_sf"/>
</dbReference>
<accession>A0A9X0UGA2</accession>
<dbReference type="Pfam" id="PF00239">
    <property type="entry name" value="Resolvase"/>
    <property type="match status" value="1"/>
</dbReference>